<dbReference type="OrthoDB" id="9785826at2"/>
<dbReference type="PRINTS" id="PR00081">
    <property type="entry name" value="GDHRDH"/>
</dbReference>
<gene>
    <name evidence="1" type="ORF">ATO67_17150</name>
</gene>
<accession>A0A135P8K5</accession>
<proteinExistence type="predicted"/>
<keyword evidence="2" id="KW-1185">Reference proteome</keyword>
<dbReference type="STRING" id="2052828.ATO67_17150"/>
<dbReference type="RefSeq" id="WP_067652107.1">
    <property type="nucleotide sequence ID" value="NZ_KQ961033.1"/>
</dbReference>
<dbReference type="SUPFAM" id="SSF51735">
    <property type="entry name" value="NAD(P)-binding Rossmann-fold domains"/>
    <property type="match status" value="1"/>
</dbReference>
<dbReference type="InterPro" id="IPR036291">
    <property type="entry name" value="NAD(P)-bd_dom_sf"/>
</dbReference>
<comment type="caution">
    <text evidence="1">The sequence shown here is derived from an EMBL/GenBank/DDBJ whole genome shotgun (WGS) entry which is preliminary data.</text>
</comment>
<evidence type="ECO:0000313" key="2">
    <source>
        <dbReference type="Proteomes" id="UP000070498"/>
    </source>
</evidence>
<dbReference type="PANTHER" id="PTHR45458">
    <property type="entry name" value="SHORT-CHAIN DEHYDROGENASE/REDUCTASE SDR"/>
    <property type="match status" value="1"/>
</dbReference>
<sequence length="238" mass="25276">MRTSSDPLLASLPPGFGAVVIGASGGIGSALCQHLQREPHVGKVFPLSRSEGQIDLLDETSIEKAAQQLQGKSIQLVICATGVLDVDGHPPEKSLKQVDPDIMLREFSINAVGPALIAKHFLPLLDRKERSIVAFLSARVGSIGDNRLGGWISYRASKAALNQIVRTTAIEYARTHPDMVLTAIHPGTVRTNLSKPYAGGHRTVSPDEAAASILSTLNTLRPDASGGFIAYDGSAIPW</sequence>
<dbReference type="InterPro" id="IPR052184">
    <property type="entry name" value="SDR_enzymes"/>
</dbReference>
<name>A0A135P8K5_9HYPH</name>
<dbReference type="AlphaFoldDB" id="A0A135P8K5"/>
<evidence type="ECO:0000313" key="1">
    <source>
        <dbReference type="EMBL" id="KXG87754.1"/>
    </source>
</evidence>
<dbReference type="PANTHER" id="PTHR45458:SF1">
    <property type="entry name" value="SHORT CHAIN DEHYDROGENASE"/>
    <property type="match status" value="1"/>
</dbReference>
<dbReference type="Proteomes" id="UP000070498">
    <property type="component" value="Unassembled WGS sequence"/>
</dbReference>
<dbReference type="GO" id="GO:0016616">
    <property type="term" value="F:oxidoreductase activity, acting on the CH-OH group of donors, NAD or NADP as acceptor"/>
    <property type="evidence" value="ECO:0007669"/>
    <property type="project" value="TreeGrafter"/>
</dbReference>
<reference evidence="1 2" key="1">
    <citation type="submission" date="2015-11" db="EMBL/GenBank/DDBJ databases">
        <title>Draft genome sequence of Agrobacterium sp. R89-1.</title>
        <authorList>
            <person name="Zahradnik J."/>
            <person name="Kyslikova E."/>
            <person name="Palyzova A."/>
            <person name="Kyslik P."/>
        </authorList>
    </citation>
    <scope>NUCLEOTIDE SEQUENCE [LARGE SCALE GENOMIC DNA]</scope>
    <source>
        <strain evidence="1 2">R89-1</strain>
    </source>
</reference>
<dbReference type="InterPro" id="IPR002347">
    <property type="entry name" value="SDR_fam"/>
</dbReference>
<dbReference type="EMBL" id="LNUW01000002">
    <property type="protein sequence ID" value="KXG87754.1"/>
    <property type="molecule type" value="Genomic_DNA"/>
</dbReference>
<dbReference type="Gene3D" id="3.40.50.720">
    <property type="entry name" value="NAD(P)-binding Rossmann-like Domain"/>
    <property type="match status" value="1"/>
</dbReference>
<dbReference type="CDD" id="cd05325">
    <property type="entry name" value="carb_red_sniffer_like_SDR_c"/>
    <property type="match status" value="1"/>
</dbReference>
<protein>
    <submittedName>
        <fullName evidence="1">C factor</fullName>
    </submittedName>
</protein>
<organism evidence="1 2">
    <name type="scientific">Agrobacterium bohemicum</name>
    <dbReference type="NCBI Taxonomy" id="2052828"/>
    <lineage>
        <taxon>Bacteria</taxon>
        <taxon>Pseudomonadati</taxon>
        <taxon>Pseudomonadota</taxon>
        <taxon>Alphaproteobacteria</taxon>
        <taxon>Hyphomicrobiales</taxon>
        <taxon>Rhizobiaceae</taxon>
        <taxon>Rhizobium/Agrobacterium group</taxon>
        <taxon>Agrobacterium</taxon>
    </lineage>
</organism>
<dbReference type="Pfam" id="PF00106">
    <property type="entry name" value="adh_short"/>
    <property type="match status" value="1"/>
</dbReference>